<comment type="caution">
    <text evidence="1">The sequence shown here is derived from an EMBL/GenBank/DDBJ whole genome shotgun (WGS) entry which is preliminary data.</text>
</comment>
<dbReference type="EMBL" id="JAFJYH010000052">
    <property type="protein sequence ID" value="KAG4422243.1"/>
    <property type="molecule type" value="Genomic_DNA"/>
</dbReference>
<proteinExistence type="predicted"/>
<reference evidence="1" key="1">
    <citation type="submission" date="2021-02" db="EMBL/GenBank/DDBJ databases">
        <title>Genome sequence Cadophora malorum strain M34.</title>
        <authorList>
            <person name="Stefanovic E."/>
            <person name="Vu D."/>
            <person name="Scully C."/>
            <person name="Dijksterhuis J."/>
            <person name="Roader J."/>
            <person name="Houbraken J."/>
        </authorList>
    </citation>
    <scope>NUCLEOTIDE SEQUENCE</scope>
    <source>
        <strain evidence="1">M34</strain>
    </source>
</reference>
<keyword evidence="2" id="KW-1185">Reference proteome</keyword>
<protein>
    <submittedName>
        <fullName evidence="1">Uncharacterized protein</fullName>
    </submittedName>
</protein>
<evidence type="ECO:0000313" key="2">
    <source>
        <dbReference type="Proteomes" id="UP000664132"/>
    </source>
</evidence>
<accession>A0A8H8BSP4</accession>
<dbReference type="OrthoDB" id="10479842at2759"/>
<dbReference type="AlphaFoldDB" id="A0A8H8BSP4"/>
<gene>
    <name evidence="1" type="ORF">IFR04_004623</name>
</gene>
<dbReference type="Proteomes" id="UP000664132">
    <property type="component" value="Unassembled WGS sequence"/>
</dbReference>
<organism evidence="1 2">
    <name type="scientific">Cadophora malorum</name>
    <dbReference type="NCBI Taxonomy" id="108018"/>
    <lineage>
        <taxon>Eukaryota</taxon>
        <taxon>Fungi</taxon>
        <taxon>Dikarya</taxon>
        <taxon>Ascomycota</taxon>
        <taxon>Pezizomycotina</taxon>
        <taxon>Leotiomycetes</taxon>
        <taxon>Helotiales</taxon>
        <taxon>Ploettnerulaceae</taxon>
        <taxon>Cadophora</taxon>
    </lineage>
</organism>
<name>A0A8H8BSP4_9HELO</name>
<sequence length="694" mass="75367">MMKPLFFLIFGPISGQCLRSGISRNFHDVSMPGKASTISPRAVGEISIGLPVDIAETVKAFLSEDNSCPILGSTKSKQKRVPGDIIGCLVADAEDILDNMGAGNPLAALFDNAQQGGAIQLPPEIASFADDGVVEALSSVLAHAAETLPHSRPTISSDTAQAMGLLAFYITYFFVFTTVRTLTQILIQGPGLGTRVNNCIVGWKPRCEGSLCVGVDAICTANACFRGCPCDPYPCPKPYEHSLLCPLDCGGADADGKCKGTESGDWKGCDCIQPWDSPFFSAVEHGFQDITDILAALPDINTVDESPITTCNQKTGAAWTYGPAAELYIKQFCANSANLNGKKGTRTVQQFGVASLDEDLTITATLTDSEGSNDVVVSESDCFSNLWSILSGLSSRGHQLLWRKNANRWWWYNLRNDPSWWNARVYVRSTRPSVVAGDPWSYKVALKRDGMVSAYTDFCETNSNVSITAGKLQKIYGPLGGAEVEGHQNIRVSAQLANVGPTSTIPEACRQWDGNLGKFQCLEVFKALTDKCDTSTLIGKRGGYSAFQCVEWHIDGWQRSADMHRLHLHQQMVDKFSQIEWTLFDSRGTLVAGPSTDPTVTGAPQELSIKVDSPTNKDKANVRFFYPKGGKFQWSTGSTGKAESAVYNAEYYCDDILSGGPGSWSGWQNGGRNGFERQFDCVFRGWKGNFGDTI</sequence>
<evidence type="ECO:0000313" key="1">
    <source>
        <dbReference type="EMBL" id="KAG4422243.1"/>
    </source>
</evidence>